<evidence type="ECO:0000256" key="1">
    <source>
        <dbReference type="SAM" id="MobiDB-lite"/>
    </source>
</evidence>
<dbReference type="EMBL" id="JACXVP010000007">
    <property type="protein sequence ID" value="KAG5595426.1"/>
    <property type="molecule type" value="Genomic_DNA"/>
</dbReference>
<evidence type="ECO:0000313" key="2">
    <source>
        <dbReference type="EMBL" id="KAG5595426.1"/>
    </source>
</evidence>
<name>A0A9J5Y5W9_SOLCO</name>
<feature type="compositionally biased region" description="Acidic residues" evidence="1">
    <location>
        <begin position="335"/>
        <end position="348"/>
    </location>
</feature>
<protein>
    <recommendedName>
        <fullName evidence="4">Ulp1 protease family, C-terminal catalytic domain containing protein</fullName>
    </recommendedName>
</protein>
<organism evidence="2 3">
    <name type="scientific">Solanum commersonii</name>
    <name type="common">Commerson's wild potato</name>
    <name type="synonym">Commerson's nightshade</name>
    <dbReference type="NCBI Taxonomy" id="4109"/>
    <lineage>
        <taxon>Eukaryota</taxon>
        <taxon>Viridiplantae</taxon>
        <taxon>Streptophyta</taxon>
        <taxon>Embryophyta</taxon>
        <taxon>Tracheophyta</taxon>
        <taxon>Spermatophyta</taxon>
        <taxon>Magnoliopsida</taxon>
        <taxon>eudicotyledons</taxon>
        <taxon>Gunneridae</taxon>
        <taxon>Pentapetalae</taxon>
        <taxon>asterids</taxon>
        <taxon>lamiids</taxon>
        <taxon>Solanales</taxon>
        <taxon>Solanaceae</taxon>
        <taxon>Solanoideae</taxon>
        <taxon>Solaneae</taxon>
        <taxon>Solanum</taxon>
    </lineage>
</organism>
<proteinExistence type="predicted"/>
<dbReference type="PANTHER" id="PTHR31470">
    <property type="entry name" value="CYSTEINE PROTEINASES SUPERFAMILY PROTEIN-RELATED-RELATED"/>
    <property type="match status" value="1"/>
</dbReference>
<sequence length="782" mass="90143">MIQEASSMTTSQSFIGVASSSNIKCSFCLCEECEQQHDYFISRVKELTDIFKEMTYNIDVHTSKKISQPLKCRRLKKYISQSLSIISERKKSMTTAPVSHSNPKGKEKEEGEKEQEKEKEKVKKKAKEKEKKKEKKVEVVNCDVKEQYPLVLTLTARFKQLDFVVVFPKKKDWFYVMSQPNKCWTDENKIVGTIKGFGIPGGLPWHLTAEINVPVNCNGEFHWVLPVVVLKERCIKTEPTGQFLNLTKERTNLTHWKSYMLLVLPNKKAIVCKDCELFVVAHAEFLSNGLQVPSYGISSETLRMKELASEAISSSQVEPKFSQKEYEEREKKNEVDDDGERAEEVEEEEGKKEVEEAEGNKKEVEEDKGKQKEEGKNKEVVEEEEGKNKEVVEEEEEKINEVDEDKGKQKEAEEEEGIKNEVEDDDGIKTPNATGDSILRSAMGKSFDSLRTILKANDVNNNIALKLVKFSKDIEAFNNYSYELTIDYLLRPLSPKINNLFGFPWAFIAFEVIPHLRHQVTTEEEISSPRILRWLREKTKIVKNPPNLYNLPHDVVNDSYIATDDLSVATCDTNVATDNSYVATDDPFVATCNTNYIDEILSLTGERHVRYPEYYDSTDRILDLNFYSNFKQRYDKMSEEATTVDGRSFTQLINEFEWNEDMINYVRGIRPYPGGMNWIGAKRILTILLHDGRMNVYDCQLMSMEHAKFFTFIQPMFELLPKLLKQSGIMKHLPNKFLNEPWEFEGQLEPMVTNDTKATWPNAMDLSCWDSIQELGALTMCL</sequence>
<feature type="region of interest" description="Disordered" evidence="1">
    <location>
        <begin position="313"/>
        <end position="437"/>
    </location>
</feature>
<dbReference type="PANTHER" id="PTHR31470:SF46">
    <property type="entry name" value="ULP1 PROTEASE FAMILY, C-TERMINAL CATALYTIC DOMAIN CONTAINING PROTEIN"/>
    <property type="match status" value="1"/>
</dbReference>
<evidence type="ECO:0000313" key="3">
    <source>
        <dbReference type="Proteomes" id="UP000824120"/>
    </source>
</evidence>
<dbReference type="OrthoDB" id="1114298at2759"/>
<feature type="region of interest" description="Disordered" evidence="1">
    <location>
        <begin position="90"/>
        <end position="128"/>
    </location>
</feature>
<feature type="compositionally biased region" description="Basic and acidic residues" evidence="1">
    <location>
        <begin position="104"/>
        <end position="128"/>
    </location>
</feature>
<gene>
    <name evidence="2" type="ORF">H5410_036658</name>
</gene>
<reference evidence="2 3" key="1">
    <citation type="submission" date="2020-09" db="EMBL/GenBank/DDBJ databases">
        <title>De no assembly of potato wild relative species, Solanum commersonii.</title>
        <authorList>
            <person name="Cho K."/>
        </authorList>
    </citation>
    <scope>NUCLEOTIDE SEQUENCE [LARGE SCALE GENOMIC DNA]</scope>
    <source>
        <strain evidence="2">LZ3.2</strain>
        <tissue evidence="2">Leaf</tissue>
    </source>
</reference>
<dbReference type="Proteomes" id="UP000824120">
    <property type="component" value="Chromosome 7"/>
</dbReference>
<feature type="compositionally biased region" description="Polar residues" evidence="1">
    <location>
        <begin position="93"/>
        <end position="102"/>
    </location>
</feature>
<feature type="compositionally biased region" description="Basic and acidic residues" evidence="1">
    <location>
        <begin position="321"/>
        <end position="334"/>
    </location>
</feature>
<comment type="caution">
    <text evidence="2">The sequence shown here is derived from an EMBL/GenBank/DDBJ whole genome shotgun (WGS) entry which is preliminary data.</text>
</comment>
<accession>A0A9J5Y5W9</accession>
<dbReference type="AlphaFoldDB" id="A0A9J5Y5W9"/>
<keyword evidence="3" id="KW-1185">Reference proteome</keyword>
<feature type="compositionally biased region" description="Basic and acidic residues" evidence="1">
    <location>
        <begin position="349"/>
        <end position="391"/>
    </location>
</feature>
<feature type="compositionally biased region" description="Basic and acidic residues" evidence="1">
    <location>
        <begin position="399"/>
        <end position="421"/>
    </location>
</feature>
<evidence type="ECO:0008006" key="4">
    <source>
        <dbReference type="Google" id="ProtNLM"/>
    </source>
</evidence>